<gene>
    <name evidence="1" type="ORF">GCM10011346_11010</name>
</gene>
<protein>
    <submittedName>
        <fullName evidence="1">Uncharacterized protein</fullName>
    </submittedName>
</protein>
<evidence type="ECO:0000313" key="1">
    <source>
        <dbReference type="EMBL" id="GGP08889.1"/>
    </source>
</evidence>
<proteinExistence type="predicted"/>
<dbReference type="RefSeq" id="WP_188733427.1">
    <property type="nucleotide sequence ID" value="NZ_BMLW01000002.1"/>
</dbReference>
<dbReference type="Proteomes" id="UP000641206">
    <property type="component" value="Unassembled WGS sequence"/>
</dbReference>
<organism evidence="1 2">
    <name type="scientific">Oceanobacillus neutriphilus</name>
    <dbReference type="NCBI Taxonomy" id="531815"/>
    <lineage>
        <taxon>Bacteria</taxon>
        <taxon>Bacillati</taxon>
        <taxon>Bacillota</taxon>
        <taxon>Bacilli</taxon>
        <taxon>Bacillales</taxon>
        <taxon>Bacillaceae</taxon>
        <taxon>Oceanobacillus</taxon>
    </lineage>
</organism>
<accession>A0ABQ2NQ21</accession>
<dbReference type="EMBL" id="BMLW01000002">
    <property type="protein sequence ID" value="GGP08889.1"/>
    <property type="molecule type" value="Genomic_DNA"/>
</dbReference>
<reference evidence="2" key="1">
    <citation type="journal article" date="2019" name="Int. J. Syst. Evol. Microbiol.">
        <title>The Global Catalogue of Microorganisms (GCM) 10K type strain sequencing project: providing services to taxonomists for standard genome sequencing and annotation.</title>
        <authorList>
            <consortium name="The Broad Institute Genomics Platform"/>
            <consortium name="The Broad Institute Genome Sequencing Center for Infectious Disease"/>
            <person name="Wu L."/>
            <person name="Ma J."/>
        </authorList>
    </citation>
    <scope>NUCLEOTIDE SEQUENCE [LARGE SCALE GENOMIC DNA]</scope>
    <source>
        <strain evidence="2">CGMCC 1.7693</strain>
    </source>
</reference>
<sequence length="150" mass="17090">MKKILIISLLIAVGIFFFVGKFEGDSKLFAQVLPSNINEANEIKEIMIYEVQPTGKPKAISLTEKDDINKVLEASESMELQKGDEFVSTGYLLLFQGSKESYTMTVDKDGNLDVNDHEEHYEIKGKNELLHIIQAFKDKWEPMDEEEVSK</sequence>
<evidence type="ECO:0000313" key="2">
    <source>
        <dbReference type="Proteomes" id="UP000641206"/>
    </source>
</evidence>
<comment type="caution">
    <text evidence="1">The sequence shown here is derived from an EMBL/GenBank/DDBJ whole genome shotgun (WGS) entry which is preliminary data.</text>
</comment>
<name>A0ABQ2NQ21_9BACI</name>
<keyword evidence="2" id="KW-1185">Reference proteome</keyword>